<feature type="transmembrane region" description="Helical" evidence="1">
    <location>
        <begin position="47"/>
        <end position="72"/>
    </location>
</feature>
<dbReference type="EMBL" id="JANUGX010000002">
    <property type="protein sequence ID" value="MCS0588038.1"/>
    <property type="molecule type" value="Genomic_DNA"/>
</dbReference>
<sequence>MDFHEQRDRALQLMEKAGIDHSTYAPPLMQLLWRCGVKVRPPHFMSFGANALLSGVWFGASWGAVMWIGFWLRQGVGARLAVASACGAGLCFGLFMASYYTRQRKTHGLPSWESLGDLKPPSGLARQRFD</sequence>
<keyword evidence="1" id="KW-1133">Transmembrane helix</keyword>
<keyword evidence="1" id="KW-0472">Membrane</keyword>
<comment type="caution">
    <text evidence="2">The sequence shown here is derived from an EMBL/GenBank/DDBJ whole genome shotgun (WGS) entry which is preliminary data.</text>
</comment>
<evidence type="ECO:0000256" key="1">
    <source>
        <dbReference type="SAM" id="Phobius"/>
    </source>
</evidence>
<dbReference type="RefSeq" id="WP_258843885.1">
    <property type="nucleotide sequence ID" value="NZ_JANUGX010000002.1"/>
</dbReference>
<dbReference type="InterPro" id="IPR045644">
    <property type="entry name" value="DUF6404"/>
</dbReference>
<dbReference type="Proteomes" id="UP001205560">
    <property type="component" value="Unassembled WGS sequence"/>
</dbReference>
<feature type="transmembrane region" description="Helical" evidence="1">
    <location>
        <begin position="78"/>
        <end position="100"/>
    </location>
</feature>
<organism evidence="2 3">
    <name type="scientific">Massilia norwichensis</name>
    <dbReference type="NCBI Taxonomy" id="1442366"/>
    <lineage>
        <taxon>Bacteria</taxon>
        <taxon>Pseudomonadati</taxon>
        <taxon>Pseudomonadota</taxon>
        <taxon>Betaproteobacteria</taxon>
        <taxon>Burkholderiales</taxon>
        <taxon>Oxalobacteraceae</taxon>
        <taxon>Telluria group</taxon>
        <taxon>Massilia</taxon>
    </lineage>
</organism>
<accession>A0ABT2A1I8</accession>
<keyword evidence="1" id="KW-0812">Transmembrane</keyword>
<dbReference type="Pfam" id="PF19942">
    <property type="entry name" value="DUF6404"/>
    <property type="match status" value="1"/>
</dbReference>
<proteinExistence type="predicted"/>
<name>A0ABT2A1I8_9BURK</name>
<gene>
    <name evidence="2" type="ORF">NX782_02335</name>
</gene>
<keyword evidence="3" id="KW-1185">Reference proteome</keyword>
<evidence type="ECO:0000313" key="3">
    <source>
        <dbReference type="Proteomes" id="UP001205560"/>
    </source>
</evidence>
<protein>
    <submittedName>
        <fullName evidence="2">DUF6404 family protein</fullName>
    </submittedName>
</protein>
<reference evidence="2 3" key="1">
    <citation type="submission" date="2022-08" db="EMBL/GenBank/DDBJ databases">
        <title>Reclassification of Massilia species as members of the genera Telluria, Duganella, Pseudoduganella, Mokoshia gen. nov. and Zemynaea gen. nov. using orthogonal and non-orthogonal genome-based approaches.</title>
        <authorList>
            <person name="Bowman J.P."/>
        </authorList>
    </citation>
    <scope>NUCLEOTIDE SEQUENCE [LARGE SCALE GENOMIC DNA]</scope>
    <source>
        <strain evidence="2 3">LMG 28164</strain>
    </source>
</reference>
<evidence type="ECO:0000313" key="2">
    <source>
        <dbReference type="EMBL" id="MCS0588038.1"/>
    </source>
</evidence>